<dbReference type="InterPro" id="IPR011256">
    <property type="entry name" value="Reg_factor_effector_dom_sf"/>
</dbReference>
<feature type="transmembrane region" description="Helical" evidence="1">
    <location>
        <begin position="6"/>
        <end position="23"/>
    </location>
</feature>
<proteinExistence type="predicted"/>
<keyword evidence="1" id="KW-0812">Transmembrane</keyword>
<organism evidence="2">
    <name type="scientific">Sediminibacterium sp. KACHI17</name>
    <dbReference type="NCBI Taxonomy" id="1751071"/>
    <lineage>
        <taxon>Bacteria</taxon>
        <taxon>Pseudomonadati</taxon>
        <taxon>Bacteroidota</taxon>
        <taxon>Chitinophagia</taxon>
        <taxon>Chitinophagales</taxon>
        <taxon>Chitinophagaceae</taxon>
        <taxon>Sediminibacterium</taxon>
    </lineage>
</organism>
<dbReference type="EMBL" id="AP029612">
    <property type="protein sequence ID" value="BFG70585.1"/>
    <property type="molecule type" value="Genomic_DNA"/>
</dbReference>
<sequence>MKRFLYGVIVLVVLVVGIGFFLPSNRLKSFTGNATIPFDGISRVIVNKQYWEKWWPGNVKNDSTLAFGDTELHIDMLLLNGFKASVLNESIPTSVELQTIATYNAETALTLNVQFNFSTNPLTKLYQYLSYSSQQKQYEELFKNLTLSFSNVKRVYGFDIRMEKVPNAYYVSIKNYLNHYPTIEEVYASIEEAKNFILSQKSKVVNYPIFNVFKEGENQYLLMVAVASDREIPSQGKFLQKNMMLGNIVVAEVQGGNSTIEKCKEAVQFYVNDFRKISPAIAFERLITNRLQEKDSSKWITTVNYPVFQ</sequence>
<gene>
    <name evidence="2" type="ORF">KACHI17_14660</name>
</gene>
<evidence type="ECO:0000256" key="1">
    <source>
        <dbReference type="SAM" id="Phobius"/>
    </source>
</evidence>
<accession>A0AAT9GJ75</accession>
<dbReference type="RefSeq" id="WP_353548228.1">
    <property type="nucleotide sequence ID" value="NZ_AP029612.1"/>
</dbReference>
<keyword evidence="1" id="KW-0472">Membrane</keyword>
<protein>
    <recommendedName>
        <fullName evidence="3">AraC family transcriptional regulator</fullName>
    </recommendedName>
</protein>
<keyword evidence="1" id="KW-1133">Transmembrane helix</keyword>
<evidence type="ECO:0008006" key="3">
    <source>
        <dbReference type="Google" id="ProtNLM"/>
    </source>
</evidence>
<name>A0AAT9GJ75_9BACT</name>
<reference evidence="2" key="1">
    <citation type="submission" date="2024-02" db="EMBL/GenBank/DDBJ databases">
        <title>Sediminibacterium planktonica sp. nov. and Sediminibacterium longus sp. nov., isolated from surface lake and river water.</title>
        <authorList>
            <person name="Watanabe K."/>
            <person name="Takemine S."/>
            <person name="Ishii Y."/>
            <person name="Ogata Y."/>
            <person name="Shindo C."/>
            <person name="Suda W."/>
        </authorList>
    </citation>
    <scope>NUCLEOTIDE SEQUENCE</scope>
    <source>
        <strain evidence="2">KACHI17</strain>
    </source>
</reference>
<dbReference type="AlphaFoldDB" id="A0AAT9GJ75"/>
<evidence type="ECO:0000313" key="2">
    <source>
        <dbReference type="EMBL" id="BFG70585.1"/>
    </source>
</evidence>
<dbReference type="Gene3D" id="3.20.80.10">
    <property type="entry name" value="Regulatory factor, effector binding domain"/>
    <property type="match status" value="1"/>
</dbReference>